<feature type="domain" description="WAP" evidence="3">
    <location>
        <begin position="100"/>
        <end position="147"/>
    </location>
</feature>
<dbReference type="GO" id="GO:0004867">
    <property type="term" value="F:serine-type endopeptidase inhibitor activity"/>
    <property type="evidence" value="ECO:0007669"/>
    <property type="project" value="TreeGrafter"/>
</dbReference>
<accession>A0A8T2IL98</accession>
<evidence type="ECO:0000313" key="5">
    <source>
        <dbReference type="Proteomes" id="UP000812440"/>
    </source>
</evidence>
<evidence type="ECO:0000313" key="4">
    <source>
        <dbReference type="EMBL" id="KAG8431321.1"/>
    </source>
</evidence>
<dbReference type="Gene3D" id="4.10.75.10">
    <property type="entry name" value="Elafin-like"/>
    <property type="match status" value="3"/>
</dbReference>
<dbReference type="AlphaFoldDB" id="A0A8T2IL98"/>
<keyword evidence="1" id="KW-0732">Signal</keyword>
<dbReference type="SUPFAM" id="SSF57256">
    <property type="entry name" value="Elafin-like"/>
    <property type="match status" value="3"/>
</dbReference>
<keyword evidence="2" id="KW-1015">Disulfide bond</keyword>
<dbReference type="GO" id="GO:0005615">
    <property type="term" value="C:extracellular space"/>
    <property type="evidence" value="ECO:0007669"/>
    <property type="project" value="TreeGrafter"/>
</dbReference>
<dbReference type="PROSITE" id="PS51390">
    <property type="entry name" value="WAP"/>
    <property type="match status" value="2"/>
</dbReference>
<dbReference type="PRINTS" id="PR00003">
    <property type="entry name" value="4DISULPHCORE"/>
</dbReference>
<dbReference type="GO" id="GO:0019731">
    <property type="term" value="P:antibacterial humoral response"/>
    <property type="evidence" value="ECO:0007669"/>
    <property type="project" value="TreeGrafter"/>
</dbReference>
<dbReference type="PANTHER" id="PTHR19441">
    <property type="entry name" value="WHEY ACDIC PROTEIN WAP"/>
    <property type="match status" value="1"/>
</dbReference>
<feature type="non-terminal residue" evidence="4">
    <location>
        <position position="148"/>
    </location>
</feature>
<dbReference type="SMART" id="SM00217">
    <property type="entry name" value="WAP"/>
    <property type="match status" value="2"/>
</dbReference>
<proteinExistence type="predicted"/>
<evidence type="ECO:0000256" key="2">
    <source>
        <dbReference type="ARBA" id="ARBA00023157"/>
    </source>
</evidence>
<feature type="domain" description="WAP" evidence="3">
    <location>
        <begin position="1"/>
        <end position="50"/>
    </location>
</feature>
<gene>
    <name evidence="4" type="ORF">GDO86_019065</name>
</gene>
<comment type="caution">
    <text evidence="4">The sequence shown here is derived from an EMBL/GenBank/DDBJ whole genome shotgun (WGS) entry which is preliminary data.</text>
</comment>
<dbReference type="InterPro" id="IPR050514">
    <property type="entry name" value="WAP_four-disulfide_core"/>
</dbReference>
<dbReference type="InterPro" id="IPR036645">
    <property type="entry name" value="Elafin-like_sf"/>
</dbReference>
<dbReference type="InterPro" id="IPR008197">
    <property type="entry name" value="WAP_dom"/>
</dbReference>
<evidence type="ECO:0000259" key="3">
    <source>
        <dbReference type="PROSITE" id="PS51390"/>
    </source>
</evidence>
<dbReference type="EMBL" id="JAACNH010000250">
    <property type="protein sequence ID" value="KAG8431321.1"/>
    <property type="molecule type" value="Genomic_DNA"/>
</dbReference>
<protein>
    <recommendedName>
        <fullName evidence="3">WAP domain-containing protein</fullName>
    </recommendedName>
</protein>
<organism evidence="4 5">
    <name type="scientific">Hymenochirus boettgeri</name>
    <name type="common">Congo dwarf clawed frog</name>
    <dbReference type="NCBI Taxonomy" id="247094"/>
    <lineage>
        <taxon>Eukaryota</taxon>
        <taxon>Metazoa</taxon>
        <taxon>Chordata</taxon>
        <taxon>Craniata</taxon>
        <taxon>Vertebrata</taxon>
        <taxon>Euteleostomi</taxon>
        <taxon>Amphibia</taxon>
        <taxon>Batrachia</taxon>
        <taxon>Anura</taxon>
        <taxon>Pipoidea</taxon>
        <taxon>Pipidae</taxon>
        <taxon>Pipinae</taxon>
        <taxon>Hymenochirus</taxon>
    </lineage>
</organism>
<dbReference type="GO" id="GO:0045087">
    <property type="term" value="P:innate immune response"/>
    <property type="evidence" value="ECO:0007669"/>
    <property type="project" value="TreeGrafter"/>
</dbReference>
<sequence>MKEKPGRCPVDVDFPRCEKPKDPECSDDSRCPGKSKCCFSGCKNRCLLPLEDKLDSCPSFDASQCVLKVPVPGECYTDDQCPGAQRCCCYNCRHQCMGTVKVKSGQCPSPSRWCPVVENKTECRTDADCSENKKCCKSCGQKCVNPLL</sequence>
<dbReference type="OrthoDB" id="4473401at2759"/>
<reference evidence="4" key="1">
    <citation type="thesis" date="2020" institute="ProQuest LLC" country="789 East Eisenhower Parkway, Ann Arbor, MI, USA">
        <title>Comparative Genomics and Chromosome Evolution.</title>
        <authorList>
            <person name="Mudd A.B."/>
        </authorList>
    </citation>
    <scope>NUCLEOTIDE SEQUENCE</scope>
    <source>
        <strain evidence="4">Female2</strain>
        <tissue evidence="4">Blood</tissue>
    </source>
</reference>
<name>A0A8T2IL98_9PIPI</name>
<keyword evidence="5" id="KW-1185">Reference proteome</keyword>
<dbReference type="Pfam" id="PF00095">
    <property type="entry name" value="WAP"/>
    <property type="match status" value="3"/>
</dbReference>
<dbReference type="Proteomes" id="UP000812440">
    <property type="component" value="Unassembled WGS sequence"/>
</dbReference>
<dbReference type="PANTHER" id="PTHR19441:SF30">
    <property type="entry name" value="ELAFIN"/>
    <property type="match status" value="1"/>
</dbReference>
<evidence type="ECO:0000256" key="1">
    <source>
        <dbReference type="ARBA" id="ARBA00022729"/>
    </source>
</evidence>